<evidence type="ECO:0000313" key="2">
    <source>
        <dbReference type="Proteomes" id="UP000034448"/>
    </source>
</evidence>
<reference evidence="1 2" key="1">
    <citation type="journal article" date="2015" name="Nature">
        <title>rRNA introns, odd ribosomes, and small enigmatic genomes across a large radiation of phyla.</title>
        <authorList>
            <person name="Brown C.T."/>
            <person name="Hug L.A."/>
            <person name="Thomas B.C."/>
            <person name="Sharon I."/>
            <person name="Castelle C.J."/>
            <person name="Singh A."/>
            <person name="Wilkins M.J."/>
            <person name="Williams K.H."/>
            <person name="Banfield J.F."/>
        </authorList>
    </citation>
    <scope>NUCLEOTIDE SEQUENCE [LARGE SCALE GENOMIC DNA]</scope>
</reference>
<sequence>MDTKDKKLLLDALILILSVTFAVWTINSGFIDKVFETLLPVQFLAEFFAGMLFTSFLTTPLSLAFIYVLSENTNPMVIALVGALGAAAGDFFIVKLFRDSIFQDFSTLSRDLKLKRFLHFFRHSHFNHLAPLMGMLVIASPFPDEIGLMLLSASKLQYSQLFLLTYLLNALGIFLFASSFNLLIWKM</sequence>
<dbReference type="AlphaFoldDB" id="A0A0G0IFC0"/>
<name>A0A0G0IFC0_9BACT</name>
<organism evidence="1 2">
    <name type="scientific">Candidatus Daviesbacteria bacterium GW2011_GWA1_36_8</name>
    <dbReference type="NCBI Taxonomy" id="1618417"/>
    <lineage>
        <taxon>Bacteria</taxon>
        <taxon>Candidatus Daviesiibacteriota</taxon>
    </lineage>
</organism>
<gene>
    <name evidence="1" type="ORF">US28_C0030G0004</name>
</gene>
<dbReference type="EMBL" id="LBSJ01000030">
    <property type="protein sequence ID" value="KKQ14751.1"/>
    <property type="molecule type" value="Genomic_DNA"/>
</dbReference>
<evidence type="ECO:0008006" key="3">
    <source>
        <dbReference type="Google" id="ProtNLM"/>
    </source>
</evidence>
<dbReference type="Proteomes" id="UP000034448">
    <property type="component" value="Unassembled WGS sequence"/>
</dbReference>
<protein>
    <recommendedName>
        <fullName evidence="3">TVP38/TMEM64 family membrane protein</fullName>
    </recommendedName>
</protein>
<comment type="caution">
    <text evidence="1">The sequence shown here is derived from an EMBL/GenBank/DDBJ whole genome shotgun (WGS) entry which is preliminary data.</text>
</comment>
<proteinExistence type="predicted"/>
<accession>A0A0G0IFC0</accession>
<evidence type="ECO:0000313" key="1">
    <source>
        <dbReference type="EMBL" id="KKQ14751.1"/>
    </source>
</evidence>